<organism evidence="7 8">
    <name type="scientific">Brassica carinata</name>
    <name type="common">Ethiopian mustard</name>
    <name type="synonym">Abyssinian cabbage</name>
    <dbReference type="NCBI Taxonomy" id="52824"/>
    <lineage>
        <taxon>Eukaryota</taxon>
        <taxon>Viridiplantae</taxon>
        <taxon>Streptophyta</taxon>
        <taxon>Embryophyta</taxon>
        <taxon>Tracheophyta</taxon>
        <taxon>Spermatophyta</taxon>
        <taxon>Magnoliopsida</taxon>
        <taxon>eudicotyledons</taxon>
        <taxon>Gunneridae</taxon>
        <taxon>Pentapetalae</taxon>
        <taxon>rosids</taxon>
        <taxon>malvids</taxon>
        <taxon>Brassicales</taxon>
        <taxon>Brassicaceae</taxon>
        <taxon>Brassiceae</taxon>
        <taxon>Brassica</taxon>
    </lineage>
</organism>
<evidence type="ECO:0000256" key="2">
    <source>
        <dbReference type="ARBA" id="ARBA00012205"/>
    </source>
</evidence>
<dbReference type="PANTHER" id="PTHR31223">
    <property type="entry name" value="LOG FAMILY PROTEIN YJL055W"/>
    <property type="match status" value="1"/>
</dbReference>
<evidence type="ECO:0000256" key="4">
    <source>
        <dbReference type="ARBA" id="ARBA00024884"/>
    </source>
</evidence>
<comment type="similarity">
    <text evidence="1">Belongs to the LOG family.</text>
</comment>
<evidence type="ECO:0000256" key="1">
    <source>
        <dbReference type="ARBA" id="ARBA00006763"/>
    </source>
</evidence>
<evidence type="ECO:0000313" key="7">
    <source>
        <dbReference type="EMBL" id="KAG2312203.1"/>
    </source>
</evidence>
<keyword evidence="3" id="KW-0203">Cytokinin biosynthesis</keyword>
<gene>
    <name evidence="7" type="ORF">Bca52824_023760</name>
</gene>
<evidence type="ECO:0000256" key="5">
    <source>
        <dbReference type="ARBA" id="ARBA00047718"/>
    </source>
</evidence>
<comment type="catalytic activity">
    <reaction evidence="5">
        <text>N(6)-(dimethylallyl)adenosine 5'-phosphate + H2O = N(6)-dimethylallyladenine + D-ribose 5-phosphate</text>
        <dbReference type="Rhea" id="RHEA:48560"/>
        <dbReference type="ChEBI" id="CHEBI:15377"/>
        <dbReference type="ChEBI" id="CHEBI:17660"/>
        <dbReference type="ChEBI" id="CHEBI:57526"/>
        <dbReference type="ChEBI" id="CHEBI:78346"/>
        <dbReference type="EC" id="3.2.2.n1"/>
    </reaction>
</comment>
<comment type="caution">
    <text evidence="7">The sequence shown here is derived from an EMBL/GenBank/DDBJ whole genome shotgun (WGS) entry which is preliminary data.</text>
</comment>
<dbReference type="EMBL" id="JAAMPC010000005">
    <property type="protein sequence ID" value="KAG2312203.1"/>
    <property type="molecule type" value="Genomic_DNA"/>
</dbReference>
<dbReference type="Gene3D" id="1.10.560.10">
    <property type="entry name" value="GroEL-like equatorial domain"/>
    <property type="match status" value="1"/>
</dbReference>
<evidence type="ECO:0000256" key="6">
    <source>
        <dbReference type="ARBA" id="ARBA00049153"/>
    </source>
</evidence>
<dbReference type="InterPro" id="IPR031100">
    <property type="entry name" value="LOG_fam"/>
</dbReference>
<comment type="catalytic activity">
    <reaction evidence="6">
        <text>9-ribosyl-trans-zeatin 5'-phosphate + H2O = trans-zeatin + D-ribose 5-phosphate</text>
        <dbReference type="Rhea" id="RHEA:48564"/>
        <dbReference type="ChEBI" id="CHEBI:15377"/>
        <dbReference type="ChEBI" id="CHEBI:16522"/>
        <dbReference type="ChEBI" id="CHEBI:78346"/>
        <dbReference type="ChEBI" id="CHEBI:87947"/>
        <dbReference type="EC" id="3.2.2.n1"/>
    </reaction>
</comment>
<dbReference type="AlphaFoldDB" id="A0A8X8AV01"/>
<dbReference type="SUPFAM" id="SSF102405">
    <property type="entry name" value="MCP/YpsA-like"/>
    <property type="match status" value="1"/>
</dbReference>
<dbReference type="EC" id="3.2.2.n1" evidence="2"/>
<evidence type="ECO:0000313" key="8">
    <source>
        <dbReference type="Proteomes" id="UP000886595"/>
    </source>
</evidence>
<evidence type="ECO:0000256" key="3">
    <source>
        <dbReference type="ARBA" id="ARBA00022712"/>
    </source>
</evidence>
<sequence length="220" mass="24385">MVEELCWTNGSDNSERKAAMAQEAEAFIALFGGYGTMEELLEIIITWAQLGIHKKRVGLLNVDGARNIIIVVSAPSAKELLEKMEMEAAMQISILQPSYRASASRICFVAVFCSDSSPSLRSHSMNAPVLVLKDSLKRESGTKVHHGNIQASKAVADIIRTTLGPRSVLPKHLLNRVTILLSYAEALEAHLQSNHQRFQKVQEAQMIHLYLQTLTRYKGS</sequence>
<reference evidence="7 8" key="1">
    <citation type="submission" date="2020-02" db="EMBL/GenBank/DDBJ databases">
        <authorList>
            <person name="Ma Q."/>
            <person name="Huang Y."/>
            <person name="Song X."/>
            <person name="Pei D."/>
        </authorList>
    </citation>
    <scope>NUCLEOTIDE SEQUENCE [LARGE SCALE GENOMIC DNA]</scope>
    <source>
        <strain evidence="7">Sxm20200214</strain>
        <tissue evidence="7">Leaf</tissue>
    </source>
</reference>
<dbReference type="GO" id="GO:0016799">
    <property type="term" value="F:hydrolase activity, hydrolyzing N-glycosyl compounds"/>
    <property type="evidence" value="ECO:0007669"/>
    <property type="project" value="TreeGrafter"/>
</dbReference>
<protein>
    <recommendedName>
        <fullName evidence="2">cytokinin riboside 5'-monophosphate phosphoribohydrolase</fullName>
        <ecNumber evidence="2">3.2.2.n1</ecNumber>
    </recommendedName>
</protein>
<dbReference type="GO" id="GO:0009691">
    <property type="term" value="P:cytokinin biosynthetic process"/>
    <property type="evidence" value="ECO:0007669"/>
    <property type="project" value="UniProtKB-KW"/>
</dbReference>
<dbReference type="Pfam" id="PF03641">
    <property type="entry name" value="Lysine_decarbox"/>
    <property type="match status" value="1"/>
</dbReference>
<keyword evidence="8" id="KW-1185">Reference proteome</keyword>
<name>A0A8X8AV01_BRACI</name>
<proteinExistence type="inferred from homology"/>
<dbReference type="PANTHER" id="PTHR31223:SF11">
    <property type="entry name" value="CYTOKININ RIBOSIDE 5'-MONOPHOSPHATE PHOSPHORIBOHYDROLASE LOG8-RELATED"/>
    <property type="match status" value="1"/>
</dbReference>
<dbReference type="Proteomes" id="UP000886595">
    <property type="component" value="Unassembled WGS sequence"/>
</dbReference>
<dbReference type="SUPFAM" id="SSF48592">
    <property type="entry name" value="GroEL equatorial domain-like"/>
    <property type="match status" value="1"/>
</dbReference>
<accession>A0A8X8AV01</accession>
<dbReference type="OrthoDB" id="10248520at2759"/>
<dbReference type="InterPro" id="IPR027413">
    <property type="entry name" value="GROEL-like_equatorial_sf"/>
</dbReference>
<dbReference type="GO" id="GO:0005829">
    <property type="term" value="C:cytosol"/>
    <property type="evidence" value="ECO:0007669"/>
    <property type="project" value="TreeGrafter"/>
</dbReference>
<comment type="function">
    <text evidence="4">Cytokinin-activating enzyme working in the direct activation pathway. Phosphoribohydrolase that converts inactive cytokinin nucleotides to the biologically active free-base forms.</text>
</comment>
<dbReference type="GO" id="GO:0005634">
    <property type="term" value="C:nucleus"/>
    <property type="evidence" value="ECO:0007669"/>
    <property type="project" value="TreeGrafter"/>
</dbReference>
<dbReference type="Gene3D" id="3.40.50.450">
    <property type="match status" value="1"/>
</dbReference>